<keyword evidence="4" id="KW-0540">Nuclease</keyword>
<dbReference type="InterPro" id="IPR050190">
    <property type="entry name" value="UPF0213_domain"/>
</dbReference>
<evidence type="ECO:0000256" key="2">
    <source>
        <dbReference type="SAM" id="MobiDB-lite"/>
    </source>
</evidence>
<dbReference type="Pfam" id="PF01541">
    <property type="entry name" value="GIY-YIG"/>
    <property type="match status" value="1"/>
</dbReference>
<dbReference type="CDD" id="cd10456">
    <property type="entry name" value="GIY-YIG_UPF0213"/>
    <property type="match status" value="1"/>
</dbReference>
<protein>
    <submittedName>
        <fullName evidence="4">Endonuclease</fullName>
    </submittedName>
</protein>
<evidence type="ECO:0000256" key="1">
    <source>
        <dbReference type="ARBA" id="ARBA00007435"/>
    </source>
</evidence>
<dbReference type="InterPro" id="IPR000305">
    <property type="entry name" value="GIY-YIG_endonuc"/>
</dbReference>
<feature type="compositionally biased region" description="Basic and acidic residues" evidence="2">
    <location>
        <begin position="103"/>
        <end position="112"/>
    </location>
</feature>
<dbReference type="PROSITE" id="PS50164">
    <property type="entry name" value="GIY_YIG"/>
    <property type="match status" value="1"/>
</dbReference>
<keyword evidence="4" id="KW-0378">Hydrolase</keyword>
<evidence type="ECO:0000313" key="5">
    <source>
        <dbReference type="Proteomes" id="UP001262754"/>
    </source>
</evidence>
<feature type="region of interest" description="Disordered" evidence="2">
    <location>
        <begin position="89"/>
        <end position="112"/>
    </location>
</feature>
<feature type="domain" description="GIY-YIG" evidence="3">
    <location>
        <begin position="5"/>
        <end position="82"/>
    </location>
</feature>
<dbReference type="EMBL" id="JAVDRL010000006">
    <property type="protein sequence ID" value="MDR6531644.1"/>
    <property type="molecule type" value="Genomic_DNA"/>
</dbReference>
<dbReference type="RefSeq" id="WP_082564764.1">
    <property type="nucleotide sequence ID" value="NZ_BMLD01000012.1"/>
</dbReference>
<dbReference type="Proteomes" id="UP001262754">
    <property type="component" value="Unassembled WGS sequence"/>
</dbReference>
<evidence type="ECO:0000259" key="3">
    <source>
        <dbReference type="PROSITE" id="PS50164"/>
    </source>
</evidence>
<dbReference type="PANTHER" id="PTHR34477">
    <property type="entry name" value="UPF0213 PROTEIN YHBQ"/>
    <property type="match status" value="1"/>
</dbReference>
<organism evidence="4 5">
    <name type="scientific">Caulobacter rhizosphaerae</name>
    <dbReference type="NCBI Taxonomy" id="2010972"/>
    <lineage>
        <taxon>Bacteria</taxon>
        <taxon>Pseudomonadati</taxon>
        <taxon>Pseudomonadota</taxon>
        <taxon>Alphaproteobacteria</taxon>
        <taxon>Caulobacterales</taxon>
        <taxon>Caulobacteraceae</taxon>
        <taxon>Caulobacter</taxon>
    </lineage>
</organism>
<gene>
    <name evidence="4" type="ORF">J2800_002391</name>
</gene>
<comment type="caution">
    <text evidence="4">The sequence shown here is derived from an EMBL/GenBank/DDBJ whole genome shotgun (WGS) entry which is preliminary data.</text>
</comment>
<dbReference type="InterPro" id="IPR035901">
    <property type="entry name" value="GIY-YIG_endonuc_sf"/>
</dbReference>
<dbReference type="SUPFAM" id="SSF82771">
    <property type="entry name" value="GIY-YIG endonuclease"/>
    <property type="match status" value="1"/>
</dbReference>
<proteinExistence type="inferred from homology"/>
<reference evidence="4 5" key="1">
    <citation type="submission" date="2023-07" db="EMBL/GenBank/DDBJ databases">
        <title>Sorghum-associated microbial communities from plants grown in Nebraska, USA.</title>
        <authorList>
            <person name="Schachtman D."/>
        </authorList>
    </citation>
    <scope>NUCLEOTIDE SEQUENCE [LARGE SCALE GENOMIC DNA]</scope>
    <source>
        <strain evidence="4 5">DS2154</strain>
    </source>
</reference>
<comment type="similarity">
    <text evidence="1">Belongs to the UPF0213 family.</text>
</comment>
<evidence type="ECO:0000313" key="4">
    <source>
        <dbReference type="EMBL" id="MDR6531644.1"/>
    </source>
</evidence>
<keyword evidence="5" id="KW-1185">Reference proteome</keyword>
<name>A0ABU1MZN2_9CAUL</name>
<dbReference type="GO" id="GO:0004519">
    <property type="term" value="F:endonuclease activity"/>
    <property type="evidence" value="ECO:0007669"/>
    <property type="project" value="UniProtKB-KW"/>
</dbReference>
<dbReference type="PANTHER" id="PTHR34477:SF1">
    <property type="entry name" value="UPF0213 PROTEIN YHBQ"/>
    <property type="match status" value="1"/>
</dbReference>
<sequence>MYDLNSAWVYMLQCRDGSYYVGSHRGPDVEVRVAQHQEGRRGEYTACRLPVKLVWCQPFQYIVDAIDTERRIKGWSRAKKEAMMRGDWDALPSLSRRRSGKPKQQEHRVRAP</sequence>
<keyword evidence="4" id="KW-0255">Endonuclease</keyword>
<accession>A0ABU1MZN2</accession>
<dbReference type="Gene3D" id="3.40.1440.10">
    <property type="entry name" value="GIY-YIG endonuclease"/>
    <property type="match status" value="1"/>
</dbReference>